<evidence type="ECO:0000313" key="9">
    <source>
        <dbReference type="EMBL" id="TFK54407.1"/>
    </source>
</evidence>
<dbReference type="Pfam" id="PF00213">
    <property type="entry name" value="OSCP"/>
    <property type="match status" value="1"/>
</dbReference>
<dbReference type="GO" id="GO:0016020">
    <property type="term" value="C:membrane"/>
    <property type="evidence" value="ECO:0007669"/>
    <property type="project" value="UniProtKB-SubCell"/>
</dbReference>
<dbReference type="AlphaFoldDB" id="A0A5C3NBY8"/>
<dbReference type="HAMAP" id="MF_01416">
    <property type="entry name" value="ATP_synth_delta_bact"/>
    <property type="match status" value="1"/>
</dbReference>
<name>A0A5C3NBY8_9AGAM</name>
<dbReference type="OrthoDB" id="1262810at2759"/>
<dbReference type="NCBIfam" id="TIGR01145">
    <property type="entry name" value="ATP_synt_delta"/>
    <property type="match status" value="1"/>
</dbReference>
<evidence type="ECO:0000256" key="2">
    <source>
        <dbReference type="ARBA" id="ARBA00007046"/>
    </source>
</evidence>
<keyword evidence="4" id="KW-0813">Transport</keyword>
<keyword evidence="10" id="KW-1185">Reference proteome</keyword>
<protein>
    <recommendedName>
        <fullName evidence="3">ATP synthase subunit 5, mitochondrial</fullName>
    </recommendedName>
</protein>
<keyword evidence="6" id="KW-0406">Ion transport</keyword>
<keyword evidence="7" id="KW-0472">Membrane</keyword>
<accession>A0A5C3NBY8</accession>
<evidence type="ECO:0000256" key="4">
    <source>
        <dbReference type="ARBA" id="ARBA00022448"/>
    </source>
</evidence>
<reference evidence="9 10" key="1">
    <citation type="journal article" date="2019" name="Nat. Ecol. Evol.">
        <title>Megaphylogeny resolves global patterns of mushroom evolution.</title>
        <authorList>
            <person name="Varga T."/>
            <person name="Krizsan K."/>
            <person name="Foldi C."/>
            <person name="Dima B."/>
            <person name="Sanchez-Garcia M."/>
            <person name="Sanchez-Ramirez S."/>
            <person name="Szollosi G.J."/>
            <person name="Szarkandi J.G."/>
            <person name="Papp V."/>
            <person name="Albert L."/>
            <person name="Andreopoulos W."/>
            <person name="Angelini C."/>
            <person name="Antonin V."/>
            <person name="Barry K.W."/>
            <person name="Bougher N.L."/>
            <person name="Buchanan P."/>
            <person name="Buyck B."/>
            <person name="Bense V."/>
            <person name="Catcheside P."/>
            <person name="Chovatia M."/>
            <person name="Cooper J."/>
            <person name="Damon W."/>
            <person name="Desjardin D."/>
            <person name="Finy P."/>
            <person name="Geml J."/>
            <person name="Haridas S."/>
            <person name="Hughes K."/>
            <person name="Justo A."/>
            <person name="Karasinski D."/>
            <person name="Kautmanova I."/>
            <person name="Kiss B."/>
            <person name="Kocsube S."/>
            <person name="Kotiranta H."/>
            <person name="LaButti K.M."/>
            <person name="Lechner B.E."/>
            <person name="Liimatainen K."/>
            <person name="Lipzen A."/>
            <person name="Lukacs Z."/>
            <person name="Mihaltcheva S."/>
            <person name="Morgado L.N."/>
            <person name="Niskanen T."/>
            <person name="Noordeloos M.E."/>
            <person name="Ohm R.A."/>
            <person name="Ortiz-Santana B."/>
            <person name="Ovrebo C."/>
            <person name="Racz N."/>
            <person name="Riley R."/>
            <person name="Savchenko A."/>
            <person name="Shiryaev A."/>
            <person name="Soop K."/>
            <person name="Spirin V."/>
            <person name="Szebenyi C."/>
            <person name="Tomsovsky M."/>
            <person name="Tulloss R.E."/>
            <person name="Uehling J."/>
            <person name="Grigoriev I.V."/>
            <person name="Vagvolgyi C."/>
            <person name="Papp T."/>
            <person name="Martin F.M."/>
            <person name="Miettinen O."/>
            <person name="Hibbett D.S."/>
            <person name="Nagy L.G."/>
        </authorList>
    </citation>
    <scope>NUCLEOTIDE SEQUENCE [LARGE SCALE GENOMIC DNA]</scope>
    <source>
        <strain evidence="9 10">OMC1185</strain>
    </source>
</reference>
<evidence type="ECO:0000256" key="1">
    <source>
        <dbReference type="ARBA" id="ARBA00004370"/>
    </source>
</evidence>
<dbReference type="Proteomes" id="UP000305948">
    <property type="component" value="Unassembled WGS sequence"/>
</dbReference>
<dbReference type="PRINTS" id="PR00125">
    <property type="entry name" value="ATPASEDELTA"/>
</dbReference>
<gene>
    <name evidence="9" type="ORF">OE88DRAFT_1733074</name>
</gene>
<proteinExistence type="inferred from homology"/>
<keyword evidence="5" id="KW-0375">Hydrogen ion transport</keyword>
<dbReference type="EMBL" id="ML213506">
    <property type="protein sequence ID" value="TFK54407.1"/>
    <property type="molecule type" value="Genomic_DNA"/>
</dbReference>
<keyword evidence="8" id="KW-0066">ATP synthesis</keyword>
<dbReference type="GO" id="GO:0046933">
    <property type="term" value="F:proton-transporting ATP synthase activity, rotational mechanism"/>
    <property type="evidence" value="ECO:0007669"/>
    <property type="project" value="InterPro"/>
</dbReference>
<evidence type="ECO:0000256" key="6">
    <source>
        <dbReference type="ARBA" id="ARBA00023065"/>
    </source>
</evidence>
<evidence type="ECO:0000256" key="5">
    <source>
        <dbReference type="ARBA" id="ARBA00022781"/>
    </source>
</evidence>
<comment type="subcellular location">
    <subcellularLocation>
        <location evidence="1">Membrane</location>
    </subcellularLocation>
</comment>
<evidence type="ECO:0000256" key="7">
    <source>
        <dbReference type="ARBA" id="ARBA00023136"/>
    </source>
</evidence>
<dbReference type="InterPro" id="IPR026015">
    <property type="entry name" value="ATP_synth_OSCP/delta_N_sf"/>
</dbReference>
<organism evidence="9 10">
    <name type="scientific">Heliocybe sulcata</name>
    <dbReference type="NCBI Taxonomy" id="5364"/>
    <lineage>
        <taxon>Eukaryota</taxon>
        <taxon>Fungi</taxon>
        <taxon>Dikarya</taxon>
        <taxon>Basidiomycota</taxon>
        <taxon>Agaricomycotina</taxon>
        <taxon>Agaricomycetes</taxon>
        <taxon>Gloeophyllales</taxon>
        <taxon>Gloeophyllaceae</taxon>
        <taxon>Heliocybe</taxon>
    </lineage>
</organism>
<dbReference type="SUPFAM" id="SSF47928">
    <property type="entry name" value="N-terminal domain of the delta subunit of the F1F0-ATP synthase"/>
    <property type="match status" value="1"/>
</dbReference>
<evidence type="ECO:0000256" key="3">
    <source>
        <dbReference type="ARBA" id="ARBA00014723"/>
    </source>
</evidence>
<dbReference type="STRING" id="5364.A0A5C3NBY8"/>
<comment type="similarity">
    <text evidence="2">Belongs to the ATPase delta chain family.</text>
</comment>
<sequence>MLLSAVRPAASAAATSLGRRAASTGISSKYSQAVYKAALAKSPQTLNKVQTELNSISTTIKENPKLNEFVHNPSLSTKERQSGLDALYAAAGKKEPVSDITKNLFSLLSENGRLGETPGVIEGFNELVAQYRGELTVTVTSANPLPRDTLSRLESTLKQSQTAQQAKSLKITNKVNPSILGGIVVDFGDKSIDLSVSSRVTKLNNILQQSV</sequence>
<dbReference type="PANTHER" id="PTHR11910">
    <property type="entry name" value="ATP SYNTHASE DELTA CHAIN"/>
    <property type="match status" value="1"/>
</dbReference>
<evidence type="ECO:0000256" key="8">
    <source>
        <dbReference type="ARBA" id="ARBA00023310"/>
    </source>
</evidence>
<evidence type="ECO:0000313" key="10">
    <source>
        <dbReference type="Proteomes" id="UP000305948"/>
    </source>
</evidence>
<dbReference type="InterPro" id="IPR000711">
    <property type="entry name" value="ATPase_OSCP/dsu"/>
</dbReference>
<dbReference type="Gene3D" id="1.10.520.20">
    <property type="entry name" value="N-terminal domain of the delta subunit of the F1F0-ATP synthase"/>
    <property type="match status" value="1"/>
</dbReference>